<evidence type="ECO:0000313" key="4">
    <source>
        <dbReference type="EMBL" id="UXE63102.1"/>
    </source>
</evidence>
<dbReference type="PROSITE" id="PS50005">
    <property type="entry name" value="TPR"/>
    <property type="match status" value="1"/>
</dbReference>
<dbReference type="PANTHER" id="PTHR45641:SF19">
    <property type="entry name" value="NEPHROCYSTIN-3"/>
    <property type="match status" value="1"/>
</dbReference>
<dbReference type="SMART" id="SM00028">
    <property type="entry name" value="TPR"/>
    <property type="match status" value="6"/>
</dbReference>
<reference evidence="4" key="1">
    <citation type="submission" date="2021-04" db="EMBL/GenBank/DDBJ databases">
        <title>Genome sequence of Woronichinia naegeliana from Washington state freshwater lake bloom.</title>
        <authorList>
            <person name="Dreher T.W."/>
        </authorList>
    </citation>
    <scope>NUCLEOTIDE SEQUENCE</scope>
    <source>
        <strain evidence="4">WA131</strain>
    </source>
</reference>
<evidence type="ECO:0000256" key="3">
    <source>
        <dbReference type="PROSITE-ProRule" id="PRU00339"/>
    </source>
</evidence>
<sequence length="554" mass="63352">MTLDWLKNIDPDTLAKFAALEVKRDDDWFLKESIEIIMVMPDSTQVYKFWRANLDCLNEDLLTILEQWAKKNLTSSRSKKACALAKELIFFSDYVQEFPLGSIAINKELAIKGYQLALTVLTFKKFPQDWARIQNGLGIAYQNRIRGERADNLETAITCYQEALKVCTFEAFPQQWAMTKMNLGTAYGERIRGERTDNLENAITCFQEALKVYTFTAFPEAWASNQMNLGNAYRKRIRGERADNLENAITYYQEALKVRTFDAFPQDWAMTQINLGNVYSDRIRGERADNLETAIVCYQEALKVYTFDALPQNWAMTQGNLAVALGSRASLTNNAQDLDQAIELYGQALTVSAPGSYYFISQQYRLGHTLARRYETSKNPDDLQKSIAAYQIALDYLSPEHYNRQQYWQAIPATQAILGSRLVRDGNWQEGLKLLINSLNQLKTGDNSLVYANALYQTGYAYELLSDQENARLYYRDALRLYEHLQDLAGIATSRESLGNVFVSQGHLEKGMSELAQARDIYQQLGKTEAAEKVDNTYQSVQQVWEQVKSEVLE</sequence>
<evidence type="ECO:0000256" key="2">
    <source>
        <dbReference type="ARBA" id="ARBA00022803"/>
    </source>
</evidence>
<dbReference type="KEGG" id="wna:KA717_10765"/>
<dbReference type="Gene3D" id="1.25.40.10">
    <property type="entry name" value="Tetratricopeptide repeat domain"/>
    <property type="match status" value="3"/>
</dbReference>
<dbReference type="PANTHER" id="PTHR45641">
    <property type="entry name" value="TETRATRICOPEPTIDE REPEAT PROTEIN (AFU_ORTHOLOGUE AFUA_6G03870)"/>
    <property type="match status" value="1"/>
</dbReference>
<dbReference type="Proteomes" id="UP001065613">
    <property type="component" value="Chromosome"/>
</dbReference>
<proteinExistence type="predicted"/>
<dbReference type="EMBL" id="CP073041">
    <property type="protein sequence ID" value="UXE63102.1"/>
    <property type="molecule type" value="Genomic_DNA"/>
</dbReference>
<name>A0A977PXX0_9CYAN</name>
<dbReference type="InterPro" id="IPR011990">
    <property type="entry name" value="TPR-like_helical_dom_sf"/>
</dbReference>
<accession>A0A977PXX0</accession>
<dbReference type="Pfam" id="PF13424">
    <property type="entry name" value="TPR_12"/>
    <property type="match status" value="1"/>
</dbReference>
<gene>
    <name evidence="4" type="ORF">KA717_10765</name>
</gene>
<dbReference type="InterPro" id="IPR019734">
    <property type="entry name" value="TPR_rpt"/>
</dbReference>
<organism evidence="4">
    <name type="scientific">Woronichinia naegeliana WA131</name>
    <dbReference type="NCBI Taxonomy" id="2824559"/>
    <lineage>
        <taxon>Bacteria</taxon>
        <taxon>Bacillati</taxon>
        <taxon>Cyanobacteriota</taxon>
        <taxon>Cyanophyceae</taxon>
        <taxon>Synechococcales</taxon>
        <taxon>Coelosphaeriaceae</taxon>
        <taxon>Woronichinia</taxon>
    </lineage>
</organism>
<evidence type="ECO:0000256" key="1">
    <source>
        <dbReference type="ARBA" id="ARBA00022737"/>
    </source>
</evidence>
<keyword evidence="1" id="KW-0677">Repeat</keyword>
<dbReference type="SUPFAM" id="SSF48452">
    <property type="entry name" value="TPR-like"/>
    <property type="match status" value="2"/>
</dbReference>
<keyword evidence="2 3" id="KW-0802">TPR repeat</keyword>
<protein>
    <submittedName>
        <fullName evidence="4">Tetratricopeptide repeat protein</fullName>
    </submittedName>
</protein>
<dbReference type="AlphaFoldDB" id="A0A977PXX0"/>
<feature type="repeat" description="TPR" evidence="3">
    <location>
        <begin position="452"/>
        <end position="485"/>
    </location>
</feature>